<dbReference type="AlphaFoldDB" id="A0AAD3DWS8"/>
<dbReference type="Proteomes" id="UP001054857">
    <property type="component" value="Unassembled WGS sequence"/>
</dbReference>
<proteinExistence type="predicted"/>
<protein>
    <recommendedName>
        <fullName evidence="1">N-acetyltransferase domain-containing protein</fullName>
    </recommendedName>
</protein>
<evidence type="ECO:0000313" key="3">
    <source>
        <dbReference type="Proteomes" id="UP001054857"/>
    </source>
</evidence>
<keyword evidence="3" id="KW-1185">Reference proteome</keyword>
<dbReference type="InterPro" id="IPR016181">
    <property type="entry name" value="Acyl_CoA_acyltransferase"/>
</dbReference>
<name>A0AAD3DWS8_9CHLO</name>
<dbReference type="Gene3D" id="3.40.630.30">
    <property type="match status" value="1"/>
</dbReference>
<dbReference type="InterPro" id="IPR000182">
    <property type="entry name" value="GNAT_dom"/>
</dbReference>
<evidence type="ECO:0000313" key="2">
    <source>
        <dbReference type="EMBL" id="GFR48557.1"/>
    </source>
</evidence>
<accession>A0AAD3DWS8</accession>
<evidence type="ECO:0000259" key="1">
    <source>
        <dbReference type="PROSITE" id="PS51186"/>
    </source>
</evidence>
<sequence>MYKIEAGNSSSAKFIEELNALERSIFKKNDSWADGELERMVKKRNNITCVARLNVDGKVCGYVLCTSTGINVHVSKLAVREDCRRQGVAKSLMMAVLRTAATQRRSLSSTLHVALDNQPAVNLYRSLGFKEDGLLEHYYTTGRHAYKMICDLEPYKKPETSGSGSS</sequence>
<dbReference type="PANTHER" id="PTHR47542">
    <property type="entry name" value="ACYL-COA N-ACYLTRANSFERASES (NAT) SUPERFAMILY PROTEIN"/>
    <property type="match status" value="1"/>
</dbReference>
<dbReference type="PROSITE" id="PS51186">
    <property type="entry name" value="GNAT"/>
    <property type="match status" value="1"/>
</dbReference>
<dbReference type="Pfam" id="PF00583">
    <property type="entry name" value="Acetyltransf_1"/>
    <property type="match status" value="1"/>
</dbReference>
<dbReference type="CDD" id="cd04301">
    <property type="entry name" value="NAT_SF"/>
    <property type="match status" value="1"/>
</dbReference>
<gene>
    <name evidence="2" type="ORF">Agub_g10457</name>
</gene>
<organism evidence="2 3">
    <name type="scientific">Astrephomene gubernaculifera</name>
    <dbReference type="NCBI Taxonomy" id="47775"/>
    <lineage>
        <taxon>Eukaryota</taxon>
        <taxon>Viridiplantae</taxon>
        <taxon>Chlorophyta</taxon>
        <taxon>core chlorophytes</taxon>
        <taxon>Chlorophyceae</taxon>
        <taxon>CS clade</taxon>
        <taxon>Chlamydomonadales</taxon>
        <taxon>Astrephomenaceae</taxon>
        <taxon>Astrephomene</taxon>
    </lineage>
</organism>
<dbReference type="SUPFAM" id="SSF55729">
    <property type="entry name" value="Acyl-CoA N-acyltransferases (Nat)"/>
    <property type="match status" value="1"/>
</dbReference>
<dbReference type="EMBL" id="BMAR01000024">
    <property type="protein sequence ID" value="GFR48557.1"/>
    <property type="molecule type" value="Genomic_DNA"/>
</dbReference>
<comment type="caution">
    <text evidence="2">The sequence shown here is derived from an EMBL/GenBank/DDBJ whole genome shotgun (WGS) entry which is preliminary data.</text>
</comment>
<reference evidence="2 3" key="1">
    <citation type="journal article" date="2021" name="Sci. Rep.">
        <title>Genome sequencing of the multicellular alga Astrephomene provides insights into convergent evolution of germ-soma differentiation.</title>
        <authorList>
            <person name="Yamashita S."/>
            <person name="Yamamoto K."/>
            <person name="Matsuzaki R."/>
            <person name="Suzuki S."/>
            <person name="Yamaguchi H."/>
            <person name="Hirooka S."/>
            <person name="Minakuchi Y."/>
            <person name="Miyagishima S."/>
            <person name="Kawachi M."/>
            <person name="Toyoda A."/>
            <person name="Nozaki H."/>
        </authorList>
    </citation>
    <scope>NUCLEOTIDE SEQUENCE [LARGE SCALE GENOMIC DNA]</scope>
    <source>
        <strain evidence="2 3">NIES-4017</strain>
    </source>
</reference>
<feature type="domain" description="N-acetyltransferase" evidence="1">
    <location>
        <begin position="2"/>
        <end position="153"/>
    </location>
</feature>
<dbReference type="GO" id="GO:0016747">
    <property type="term" value="F:acyltransferase activity, transferring groups other than amino-acyl groups"/>
    <property type="evidence" value="ECO:0007669"/>
    <property type="project" value="InterPro"/>
</dbReference>
<dbReference type="PANTHER" id="PTHR47542:SF2">
    <property type="entry name" value="ACYL-COA N-ACYLTRANSFERASES (NAT) SUPERFAMILY PROTEIN"/>
    <property type="match status" value="1"/>
</dbReference>